<protein>
    <submittedName>
        <fullName evidence="7">TerC family protein</fullName>
    </submittedName>
</protein>
<dbReference type="Pfam" id="PF03741">
    <property type="entry name" value="TerC"/>
    <property type="match status" value="1"/>
</dbReference>
<evidence type="ECO:0000313" key="7">
    <source>
        <dbReference type="EMBL" id="QBB72585.1"/>
    </source>
</evidence>
<keyword evidence="3 6" id="KW-0812">Transmembrane</keyword>
<sequence length="236" mass="25666">MWIALLTLSALEIVLGVDNLVFISIAVSKLPVERRSLARRFGLALACGTRILLLLSLAYLSRMDDTHFSLFEFFGQEISIRDLILIGGGIFLIVKGAMEIHDAIFGGAEDPKHVHVVASFGLVIAQIAVIDIVFSLDSVITAVGMVSNIPVMVAAIVLSVMVMIFAADKMGEIIERYPTVKMLALAFLLLVGVVLIAEGFEIHIPRGYLYCAMAFSLSVEALNQFAQRKRAQRGAS</sequence>
<accession>A0A411HQ29</accession>
<dbReference type="GO" id="GO:0016020">
    <property type="term" value="C:membrane"/>
    <property type="evidence" value="ECO:0007669"/>
    <property type="project" value="UniProtKB-SubCell"/>
</dbReference>
<dbReference type="InterPro" id="IPR005496">
    <property type="entry name" value="Integral_membrane_TerC"/>
</dbReference>
<evidence type="ECO:0000313" key="8">
    <source>
        <dbReference type="Proteomes" id="UP000291562"/>
    </source>
</evidence>
<keyword evidence="8" id="KW-1185">Reference proteome</keyword>
<organism evidence="7 8">
    <name type="scientific">Pseudolysobacter antarcticus</name>
    <dbReference type="NCBI Taxonomy" id="2511995"/>
    <lineage>
        <taxon>Bacteria</taxon>
        <taxon>Pseudomonadati</taxon>
        <taxon>Pseudomonadota</taxon>
        <taxon>Gammaproteobacteria</taxon>
        <taxon>Lysobacterales</taxon>
        <taxon>Rhodanobacteraceae</taxon>
        <taxon>Pseudolysobacter</taxon>
    </lineage>
</organism>
<reference evidence="7 8" key="1">
    <citation type="submission" date="2019-01" db="EMBL/GenBank/DDBJ databases">
        <title>Pseudolysobacter antarctica gen. nov., sp. nov., isolated from Fildes Peninsula, Antarctica.</title>
        <authorList>
            <person name="Wei Z."/>
            <person name="Peng F."/>
        </authorList>
    </citation>
    <scope>NUCLEOTIDE SEQUENCE [LARGE SCALE GENOMIC DNA]</scope>
    <source>
        <strain evidence="7 8">AQ6-296</strain>
    </source>
</reference>
<feature type="transmembrane region" description="Helical" evidence="6">
    <location>
        <begin position="142"/>
        <end position="167"/>
    </location>
</feature>
<feature type="transmembrane region" description="Helical" evidence="6">
    <location>
        <begin position="179"/>
        <end position="201"/>
    </location>
</feature>
<keyword evidence="5 6" id="KW-0472">Membrane</keyword>
<comment type="similarity">
    <text evidence="2">Belongs to the TerC family.</text>
</comment>
<name>A0A411HQ29_9GAMM</name>
<dbReference type="PANTHER" id="PTHR30238">
    <property type="entry name" value="MEMBRANE BOUND PREDICTED REDOX MODULATOR"/>
    <property type="match status" value="1"/>
</dbReference>
<feature type="transmembrane region" description="Helical" evidence="6">
    <location>
        <begin position="40"/>
        <end position="61"/>
    </location>
</feature>
<dbReference type="AlphaFoldDB" id="A0A411HQ29"/>
<dbReference type="RefSeq" id="WP_129836662.1">
    <property type="nucleotide sequence ID" value="NZ_CP035704.1"/>
</dbReference>
<evidence type="ECO:0000256" key="1">
    <source>
        <dbReference type="ARBA" id="ARBA00004141"/>
    </source>
</evidence>
<feature type="transmembrane region" description="Helical" evidence="6">
    <location>
        <begin position="114"/>
        <end position="136"/>
    </location>
</feature>
<evidence type="ECO:0000256" key="4">
    <source>
        <dbReference type="ARBA" id="ARBA00022989"/>
    </source>
</evidence>
<evidence type="ECO:0000256" key="3">
    <source>
        <dbReference type="ARBA" id="ARBA00022692"/>
    </source>
</evidence>
<evidence type="ECO:0000256" key="2">
    <source>
        <dbReference type="ARBA" id="ARBA00007511"/>
    </source>
</evidence>
<comment type="subcellular location">
    <subcellularLocation>
        <location evidence="1">Membrane</location>
        <topology evidence="1">Multi-pass membrane protein</topology>
    </subcellularLocation>
</comment>
<feature type="transmembrane region" description="Helical" evidence="6">
    <location>
        <begin position="6"/>
        <end position="28"/>
    </location>
</feature>
<evidence type="ECO:0000256" key="5">
    <source>
        <dbReference type="ARBA" id="ARBA00023136"/>
    </source>
</evidence>
<dbReference type="EMBL" id="CP035704">
    <property type="protein sequence ID" value="QBB72585.1"/>
    <property type="molecule type" value="Genomic_DNA"/>
</dbReference>
<keyword evidence="4 6" id="KW-1133">Transmembrane helix</keyword>
<dbReference type="PANTHER" id="PTHR30238:SF4">
    <property type="entry name" value="SLL1022 PROTEIN"/>
    <property type="match status" value="1"/>
</dbReference>
<feature type="transmembrane region" description="Helical" evidence="6">
    <location>
        <begin position="73"/>
        <end position="94"/>
    </location>
</feature>
<proteinExistence type="inferred from homology"/>
<dbReference type="KEGG" id="xbc:ELE36_05780"/>
<dbReference type="Proteomes" id="UP000291562">
    <property type="component" value="Chromosome"/>
</dbReference>
<gene>
    <name evidence="7" type="ORF">ELE36_05780</name>
</gene>
<evidence type="ECO:0000256" key="6">
    <source>
        <dbReference type="SAM" id="Phobius"/>
    </source>
</evidence>
<dbReference type="OrthoDB" id="9805314at2"/>